<evidence type="ECO:0000313" key="5">
    <source>
        <dbReference type="EMBL" id="GAA6268138.1"/>
    </source>
</evidence>
<dbReference type="RefSeq" id="WP_178302676.1">
    <property type="nucleotide sequence ID" value="NZ_BAABXL010000001.1"/>
</dbReference>
<evidence type="ECO:0000256" key="1">
    <source>
        <dbReference type="ARBA" id="ARBA00023015"/>
    </source>
</evidence>
<protein>
    <recommendedName>
        <fullName evidence="4">HTH araC/xylS-type domain-containing protein</fullName>
    </recommendedName>
</protein>
<proteinExistence type="predicted"/>
<evidence type="ECO:0000313" key="6">
    <source>
        <dbReference type="Proteomes" id="UP001600894"/>
    </source>
</evidence>
<dbReference type="PROSITE" id="PS00041">
    <property type="entry name" value="HTH_ARAC_FAMILY_1"/>
    <property type="match status" value="1"/>
</dbReference>
<reference evidence="5 6" key="1">
    <citation type="submission" date="2024-04" db="EMBL/GenBank/DDBJ databases">
        <title>Defined microbial consortia suppress multidrug-resistant proinflammatory Enterobacteriaceae via ecological control.</title>
        <authorList>
            <person name="Furuichi M."/>
            <person name="Kawaguchi T."/>
            <person name="Pust M."/>
            <person name="Yasuma K."/>
            <person name="Plichta D."/>
            <person name="Hasegawa N."/>
            <person name="Ohya T."/>
            <person name="Bhattarai S."/>
            <person name="Sasajima S."/>
            <person name="Aoto Y."/>
            <person name="Tuganbaev T."/>
            <person name="Yaginuma M."/>
            <person name="Ueda M."/>
            <person name="Okahashi N."/>
            <person name="Amafuji K."/>
            <person name="Kiridooshi Y."/>
            <person name="Sugita K."/>
            <person name="Strazar M."/>
            <person name="Skelly A."/>
            <person name="Suda W."/>
            <person name="Hattori M."/>
            <person name="Nakamoto N."/>
            <person name="Caballero S."/>
            <person name="Norman J."/>
            <person name="Olle B."/>
            <person name="Tanoue T."/>
            <person name="Arita M."/>
            <person name="Bucci V."/>
            <person name="Atarashi K."/>
            <person name="Xavier R."/>
            <person name="Honda K."/>
        </authorList>
    </citation>
    <scope>NUCLEOTIDE SEQUENCE [LARGE SCALE GENOMIC DNA]</scope>
    <source>
        <strain evidence="6">f13</strain>
    </source>
</reference>
<feature type="domain" description="HTH araC/xylS-type" evidence="4">
    <location>
        <begin position="304"/>
        <end position="402"/>
    </location>
</feature>
<dbReference type="PANTHER" id="PTHR43280:SF2">
    <property type="entry name" value="HTH-TYPE TRANSCRIPTIONAL REGULATOR EXSA"/>
    <property type="match status" value="1"/>
</dbReference>
<dbReference type="SUPFAM" id="SSF46689">
    <property type="entry name" value="Homeodomain-like"/>
    <property type="match status" value="2"/>
</dbReference>
<sequence length="407" mass="47319">MDQNELLNFVRNYFEEMRIHTRLIDAPYKWDDAFDLNLRRTLLKDCSNVISTFFRPEENFHEKHLVYFIKDLFWCYYLCIPIPKAGQKRVLTVGPFAMEDATLGFVQSLARRLNIPEIHIPFLSQYYTSLPVLRDKSCIRSILTCLCSRLYDGPYRILPQECTGELPVQYDTEDSFGRNQDVSDSIELRYKNEQALMDAISRGDYTSAREYLNTGNSYGMEQRLADTTRDKKNYLIIFNTLCRKAAQYGGVHPVYLDELSSRFAIQLETLYSVSRLEALPAEMIYKYSLLVQNHSTRSYSPLIQRAVDLICLNLRDDLSLSTLADRLSVNKTYLSTLFRRETGSTLTDFVTDRRISHGIYLLNTTSEPIQEIASVCGIADLSYFTKIFRRKKGMTPSQYREMIRGNQ</sequence>
<evidence type="ECO:0000256" key="3">
    <source>
        <dbReference type="ARBA" id="ARBA00023163"/>
    </source>
</evidence>
<organism evidence="5 6">
    <name type="scientific">Enterocloster alcoholdehydrogenati</name>
    <dbReference type="NCBI Taxonomy" id="2547410"/>
    <lineage>
        <taxon>Bacteria</taxon>
        <taxon>Bacillati</taxon>
        <taxon>Bacillota</taxon>
        <taxon>Clostridia</taxon>
        <taxon>Lachnospirales</taxon>
        <taxon>Lachnospiraceae</taxon>
        <taxon>Enterocloster</taxon>
    </lineage>
</organism>
<dbReference type="InterPro" id="IPR018062">
    <property type="entry name" value="HTH_AraC-typ_CS"/>
</dbReference>
<dbReference type="InterPro" id="IPR020449">
    <property type="entry name" value="Tscrpt_reg_AraC-type_HTH"/>
</dbReference>
<keyword evidence="1" id="KW-0805">Transcription regulation</keyword>
<dbReference type="PRINTS" id="PR00032">
    <property type="entry name" value="HTHARAC"/>
</dbReference>
<dbReference type="Gene3D" id="1.10.10.60">
    <property type="entry name" value="Homeodomain-like"/>
    <property type="match status" value="2"/>
</dbReference>
<dbReference type="EMBL" id="BAABXL010000001">
    <property type="protein sequence ID" value="GAA6268138.1"/>
    <property type="molecule type" value="Genomic_DNA"/>
</dbReference>
<dbReference type="Pfam" id="PF12833">
    <property type="entry name" value="HTH_18"/>
    <property type="match status" value="1"/>
</dbReference>
<keyword evidence="3" id="KW-0804">Transcription</keyword>
<evidence type="ECO:0000259" key="4">
    <source>
        <dbReference type="PROSITE" id="PS01124"/>
    </source>
</evidence>
<dbReference type="PROSITE" id="PS01124">
    <property type="entry name" value="HTH_ARAC_FAMILY_2"/>
    <property type="match status" value="1"/>
</dbReference>
<evidence type="ECO:0000256" key="2">
    <source>
        <dbReference type="ARBA" id="ARBA00023125"/>
    </source>
</evidence>
<dbReference type="InterPro" id="IPR009057">
    <property type="entry name" value="Homeodomain-like_sf"/>
</dbReference>
<keyword evidence="2" id="KW-0238">DNA-binding</keyword>
<dbReference type="PANTHER" id="PTHR43280">
    <property type="entry name" value="ARAC-FAMILY TRANSCRIPTIONAL REGULATOR"/>
    <property type="match status" value="1"/>
</dbReference>
<gene>
    <name evidence="5" type="ORF">F130042H8_11980</name>
</gene>
<dbReference type="Proteomes" id="UP001600894">
    <property type="component" value="Unassembled WGS sequence"/>
</dbReference>
<comment type="caution">
    <text evidence="5">The sequence shown here is derived from an EMBL/GenBank/DDBJ whole genome shotgun (WGS) entry which is preliminary data.</text>
</comment>
<dbReference type="InterPro" id="IPR018060">
    <property type="entry name" value="HTH_AraC"/>
</dbReference>
<name>A0ABQ0AVU7_9FIRM</name>
<dbReference type="SMART" id="SM00342">
    <property type="entry name" value="HTH_ARAC"/>
    <property type="match status" value="1"/>
</dbReference>
<keyword evidence="6" id="KW-1185">Reference proteome</keyword>
<accession>A0ABQ0AVU7</accession>